<evidence type="ECO:0000256" key="4">
    <source>
        <dbReference type="ARBA" id="ARBA00022679"/>
    </source>
</evidence>
<dbReference type="EMBL" id="CP066078">
    <property type="protein sequence ID" value="QQC60033.1"/>
    <property type="molecule type" value="Genomic_DNA"/>
</dbReference>
<evidence type="ECO:0000313" key="11">
    <source>
        <dbReference type="Proteomes" id="UP000595221"/>
    </source>
</evidence>
<feature type="binding site" evidence="7 8">
    <location>
        <position position="121"/>
    </location>
    <ligand>
        <name>S-adenosyl-L-methionine</name>
        <dbReference type="ChEBI" id="CHEBI:59789"/>
    </ligand>
</feature>
<dbReference type="Gene3D" id="1.10.8.100">
    <property type="entry name" value="Ribosomal RNA adenine dimethylase-like, domain 2"/>
    <property type="match status" value="1"/>
</dbReference>
<dbReference type="GO" id="GO:0003723">
    <property type="term" value="F:RNA binding"/>
    <property type="evidence" value="ECO:0007669"/>
    <property type="project" value="UniProtKB-UniRule"/>
</dbReference>
<feature type="binding site" evidence="7 8">
    <location>
        <position position="43"/>
    </location>
    <ligand>
        <name>S-adenosyl-L-methionine</name>
        <dbReference type="ChEBI" id="CHEBI:59789"/>
    </ligand>
</feature>
<dbReference type="GO" id="GO:0005829">
    <property type="term" value="C:cytosol"/>
    <property type="evidence" value="ECO:0007669"/>
    <property type="project" value="TreeGrafter"/>
</dbReference>
<dbReference type="Pfam" id="PF00398">
    <property type="entry name" value="RrnaAD"/>
    <property type="match status" value="1"/>
</dbReference>
<feature type="binding site" evidence="7 8">
    <location>
        <position position="70"/>
    </location>
    <ligand>
        <name>S-adenosyl-L-methionine</name>
        <dbReference type="ChEBI" id="CHEBI:59789"/>
    </ligand>
</feature>
<keyword evidence="4 7" id="KW-0808">Transferase</keyword>
<dbReference type="PROSITE" id="PS51689">
    <property type="entry name" value="SAM_RNA_A_N6_MT"/>
    <property type="match status" value="1"/>
</dbReference>
<accession>A0A7T4T545</accession>
<evidence type="ECO:0000256" key="7">
    <source>
        <dbReference type="HAMAP-Rule" id="MF_00607"/>
    </source>
</evidence>
<dbReference type="InterPro" id="IPR020598">
    <property type="entry name" value="rRNA_Ade_methylase_Trfase_N"/>
</dbReference>
<dbReference type="NCBIfam" id="TIGR00755">
    <property type="entry name" value="ksgA"/>
    <property type="match status" value="1"/>
</dbReference>
<comment type="similarity">
    <text evidence="7">Belongs to the class I-like SAM-binding methyltransferase superfamily. rRNA adenine N(6)-methyltransferase family. RsmA subfamily.</text>
</comment>
<dbReference type="PANTHER" id="PTHR11727">
    <property type="entry name" value="DIMETHYLADENOSINE TRANSFERASE"/>
    <property type="match status" value="1"/>
</dbReference>
<sequence>MIGSARRLGRIPRVSTAPLLGPAEIRQMAARAGIQPTKTLGQNFVIDANTIRRIVTTARVDAGEVVLEVGPGLGSLTLGLLDAAARVVAVEIDPPLAAQLPETVRRFRPESADRLDVVLHDALTVTELPAQPDALVANLPYNVAVPVLLHLLAQFPSITHGLVMVQDEVADRLAAAPGSKVYGVPSVKARWFGEVSKAGVIGTNVFWPAPKIRSGLVAFRRYERPLAEDVTRREVFAVIDAAFAQRRKTLRAALAGWAGSAGRAGEILTAAGIDPTLRGERLGIEGFIGIARAGRAASV</sequence>
<dbReference type="InterPro" id="IPR001737">
    <property type="entry name" value="KsgA/Erm"/>
</dbReference>
<dbReference type="InterPro" id="IPR011530">
    <property type="entry name" value="rRNA_adenine_dimethylase"/>
</dbReference>
<name>A0A7T4T545_9MICC</name>
<evidence type="ECO:0000256" key="3">
    <source>
        <dbReference type="ARBA" id="ARBA00022603"/>
    </source>
</evidence>
<gene>
    <name evidence="7 10" type="primary">rsmA</name>
    <name evidence="7" type="synonym">ksgA</name>
    <name evidence="10" type="ORF">I6H58_03550</name>
</gene>
<dbReference type="SUPFAM" id="SSF53335">
    <property type="entry name" value="S-adenosyl-L-methionine-dependent methyltransferases"/>
    <property type="match status" value="1"/>
</dbReference>
<dbReference type="InterPro" id="IPR020596">
    <property type="entry name" value="rRNA_Ade_Mease_Trfase_CS"/>
</dbReference>
<feature type="binding site" evidence="7 8">
    <location>
        <position position="45"/>
    </location>
    <ligand>
        <name>S-adenosyl-L-methionine</name>
        <dbReference type="ChEBI" id="CHEBI:59789"/>
    </ligand>
</feature>
<evidence type="ECO:0000256" key="8">
    <source>
        <dbReference type="PROSITE-ProRule" id="PRU01026"/>
    </source>
</evidence>
<feature type="domain" description="Ribosomal RNA adenine methylase transferase N-terminal" evidence="9">
    <location>
        <begin position="50"/>
        <end position="223"/>
    </location>
</feature>
<comment type="subcellular location">
    <subcellularLocation>
        <location evidence="7">Cytoplasm</location>
    </subcellularLocation>
</comment>
<keyword evidence="2 7" id="KW-0698">rRNA processing</keyword>
<dbReference type="PROSITE" id="PS01131">
    <property type="entry name" value="RRNA_A_DIMETH"/>
    <property type="match status" value="1"/>
</dbReference>
<dbReference type="SMART" id="SM00650">
    <property type="entry name" value="rADc"/>
    <property type="match status" value="1"/>
</dbReference>
<evidence type="ECO:0000259" key="9">
    <source>
        <dbReference type="SMART" id="SM00650"/>
    </source>
</evidence>
<evidence type="ECO:0000313" key="10">
    <source>
        <dbReference type="EMBL" id="QQC60033.1"/>
    </source>
</evidence>
<comment type="catalytic activity">
    <reaction evidence="7">
        <text>adenosine(1518)/adenosine(1519) in 16S rRNA + 4 S-adenosyl-L-methionine = N(6)-dimethyladenosine(1518)/N(6)-dimethyladenosine(1519) in 16S rRNA + 4 S-adenosyl-L-homocysteine + 4 H(+)</text>
        <dbReference type="Rhea" id="RHEA:19609"/>
        <dbReference type="Rhea" id="RHEA-COMP:10232"/>
        <dbReference type="Rhea" id="RHEA-COMP:10233"/>
        <dbReference type="ChEBI" id="CHEBI:15378"/>
        <dbReference type="ChEBI" id="CHEBI:57856"/>
        <dbReference type="ChEBI" id="CHEBI:59789"/>
        <dbReference type="ChEBI" id="CHEBI:74411"/>
        <dbReference type="ChEBI" id="CHEBI:74493"/>
        <dbReference type="EC" id="2.1.1.182"/>
    </reaction>
</comment>
<keyword evidence="3 7" id="KW-0489">Methyltransferase</keyword>
<organism evidence="10 11">
    <name type="scientific">Rothia kristinae</name>
    <dbReference type="NCBI Taxonomy" id="37923"/>
    <lineage>
        <taxon>Bacteria</taxon>
        <taxon>Bacillati</taxon>
        <taxon>Actinomycetota</taxon>
        <taxon>Actinomycetes</taxon>
        <taxon>Micrococcales</taxon>
        <taxon>Micrococcaceae</taxon>
        <taxon>Rothia</taxon>
    </lineage>
</organism>
<feature type="binding site" evidence="7 8">
    <location>
        <position position="138"/>
    </location>
    <ligand>
        <name>S-adenosyl-L-methionine</name>
        <dbReference type="ChEBI" id="CHEBI:59789"/>
    </ligand>
</feature>
<evidence type="ECO:0000256" key="2">
    <source>
        <dbReference type="ARBA" id="ARBA00022552"/>
    </source>
</evidence>
<dbReference type="HAMAP" id="MF_00607">
    <property type="entry name" value="16SrRNA_methyltr_A"/>
    <property type="match status" value="1"/>
</dbReference>
<dbReference type="InterPro" id="IPR029063">
    <property type="entry name" value="SAM-dependent_MTases_sf"/>
</dbReference>
<keyword evidence="1 7" id="KW-0963">Cytoplasm</keyword>
<dbReference type="PANTHER" id="PTHR11727:SF7">
    <property type="entry name" value="DIMETHYLADENOSINE TRANSFERASE-RELATED"/>
    <property type="match status" value="1"/>
</dbReference>
<dbReference type="InterPro" id="IPR023165">
    <property type="entry name" value="rRNA_Ade_diMease-like_C"/>
</dbReference>
<dbReference type="GO" id="GO:0052908">
    <property type="term" value="F:16S rRNA (adenine(1518)-N(6)/adenine(1519)-N(6))-dimethyltransferase activity"/>
    <property type="evidence" value="ECO:0007669"/>
    <property type="project" value="UniProtKB-EC"/>
</dbReference>
<dbReference type="FunFam" id="3.40.50.150:FF:000023">
    <property type="entry name" value="Ribosomal RNA small subunit methyltransferase A"/>
    <property type="match status" value="1"/>
</dbReference>
<dbReference type="FunFam" id="1.10.8.100:FF:000003">
    <property type="entry name" value="Ribosomal RNA small subunit methyltransferase A"/>
    <property type="match status" value="1"/>
</dbReference>
<dbReference type="AlphaFoldDB" id="A0A7T4T545"/>
<feature type="binding site" evidence="7 8">
    <location>
        <position position="91"/>
    </location>
    <ligand>
        <name>S-adenosyl-L-methionine</name>
        <dbReference type="ChEBI" id="CHEBI:59789"/>
    </ligand>
</feature>
<evidence type="ECO:0000256" key="1">
    <source>
        <dbReference type="ARBA" id="ARBA00022490"/>
    </source>
</evidence>
<evidence type="ECO:0000256" key="5">
    <source>
        <dbReference type="ARBA" id="ARBA00022691"/>
    </source>
</evidence>
<proteinExistence type="inferred from homology"/>
<reference evidence="10 11" key="1">
    <citation type="submission" date="2020-12" db="EMBL/GenBank/DDBJ databases">
        <title>FDA dAtabase for Regulatory Grade micrObial Sequences (FDA-ARGOS): Supporting development and validation of Infectious Disease Dx tests.</title>
        <authorList>
            <person name="Sproer C."/>
            <person name="Gronow S."/>
            <person name="Severitt S."/>
            <person name="Schroder I."/>
            <person name="Tallon L."/>
            <person name="Sadzewicz L."/>
            <person name="Zhao X."/>
            <person name="Boylan J."/>
            <person name="Ott S."/>
            <person name="Bowen H."/>
            <person name="Vavikolanu K."/>
            <person name="Mehta A."/>
            <person name="Aluvathingal J."/>
            <person name="Nadendla S."/>
            <person name="Lowell S."/>
            <person name="Myers T."/>
            <person name="Yan Y."/>
            <person name="Sichtig H."/>
        </authorList>
    </citation>
    <scope>NUCLEOTIDE SEQUENCE [LARGE SCALE GENOMIC DNA]</scope>
    <source>
        <strain evidence="10 11">FDAARGOS_1001</strain>
    </source>
</reference>
<keyword evidence="6 7" id="KW-0694">RNA-binding</keyword>
<dbReference type="Gene3D" id="3.40.50.150">
    <property type="entry name" value="Vaccinia Virus protein VP39"/>
    <property type="match status" value="1"/>
</dbReference>
<keyword evidence="5 7" id="KW-0949">S-adenosyl-L-methionine</keyword>
<dbReference type="Proteomes" id="UP000595221">
    <property type="component" value="Chromosome"/>
</dbReference>
<dbReference type="EC" id="2.1.1.182" evidence="7"/>
<protein>
    <recommendedName>
        <fullName evidence="7">Ribosomal RNA small subunit methyltransferase A</fullName>
        <ecNumber evidence="7">2.1.1.182</ecNumber>
    </recommendedName>
    <alternativeName>
        <fullName evidence="7">16S rRNA (adenine(1518)-N(6)/adenine(1519)-N(6))-dimethyltransferase</fullName>
    </alternativeName>
    <alternativeName>
        <fullName evidence="7">16S rRNA dimethyladenosine transferase</fullName>
    </alternativeName>
    <alternativeName>
        <fullName evidence="7">16S rRNA dimethylase</fullName>
    </alternativeName>
    <alternativeName>
        <fullName evidence="7">S-adenosylmethionine-6-N', N'-adenosyl(rRNA) dimethyltransferase</fullName>
    </alternativeName>
</protein>
<comment type="function">
    <text evidence="7">Specifically dimethylates two adjacent adenosines (A1518 and A1519) in the loop of a conserved hairpin near the 3'-end of 16S rRNA in the 30S particle. May play a critical role in biogenesis of 30S subunits.</text>
</comment>
<evidence type="ECO:0000256" key="6">
    <source>
        <dbReference type="ARBA" id="ARBA00022884"/>
    </source>
</evidence>